<dbReference type="InterPro" id="IPR011992">
    <property type="entry name" value="EF-hand-dom_pair"/>
</dbReference>
<dbReference type="STRING" id="65357.A0A024GAX6"/>
<gene>
    <name evidence="2" type="ORF">BN9_042560</name>
</gene>
<dbReference type="OrthoDB" id="10260307at2759"/>
<dbReference type="InterPro" id="IPR002048">
    <property type="entry name" value="EF_hand_dom"/>
</dbReference>
<organism evidence="2 3">
    <name type="scientific">Albugo candida</name>
    <dbReference type="NCBI Taxonomy" id="65357"/>
    <lineage>
        <taxon>Eukaryota</taxon>
        <taxon>Sar</taxon>
        <taxon>Stramenopiles</taxon>
        <taxon>Oomycota</taxon>
        <taxon>Peronosporomycetes</taxon>
        <taxon>Albuginales</taxon>
        <taxon>Albuginaceae</taxon>
        <taxon>Albugo</taxon>
    </lineage>
</organism>
<dbReference type="GO" id="GO:0005509">
    <property type="term" value="F:calcium ion binding"/>
    <property type="evidence" value="ECO:0007669"/>
    <property type="project" value="InterPro"/>
</dbReference>
<evidence type="ECO:0000259" key="1">
    <source>
        <dbReference type="PROSITE" id="PS50222"/>
    </source>
</evidence>
<sequence length="155" mass="17940">MSKFVSDESAKAQLRATFDLFDKELKGIVVQEEVSTMMRFLGVYPSEKDLVRKVLPEMQSEEQTTCVEYHRFEKKMLEIMASGEYQRDDDETLLAAFRVIDKENKGFIDADVLRDLLTTQGTAFRDKEIDAFLEMAKDSATGRVYYEDYIALFTN</sequence>
<dbReference type="PROSITE" id="PS50222">
    <property type="entry name" value="EF_HAND_2"/>
    <property type="match status" value="2"/>
</dbReference>
<dbReference type="Pfam" id="PF13499">
    <property type="entry name" value="EF-hand_7"/>
    <property type="match status" value="1"/>
</dbReference>
<reference evidence="2 3" key="1">
    <citation type="submission" date="2012-05" db="EMBL/GenBank/DDBJ databases">
        <title>Recombination and specialization in a pathogen metapopulation.</title>
        <authorList>
            <person name="Gardiner A."/>
            <person name="Kemen E."/>
            <person name="Schultz-Larsen T."/>
            <person name="MacLean D."/>
            <person name="Van Oosterhout C."/>
            <person name="Jones J.D.G."/>
        </authorList>
    </citation>
    <scope>NUCLEOTIDE SEQUENCE [LARGE SCALE GENOMIC DNA]</scope>
    <source>
        <strain evidence="2 3">Ac Nc2</strain>
    </source>
</reference>
<dbReference type="PANTHER" id="PTHR46763:SF1">
    <property type="entry name" value="DYNEIN REGULATORY COMPLEX PROTEIN 8"/>
    <property type="match status" value="1"/>
</dbReference>
<evidence type="ECO:0000313" key="3">
    <source>
        <dbReference type="Proteomes" id="UP000053237"/>
    </source>
</evidence>
<dbReference type="Gene3D" id="1.10.238.10">
    <property type="entry name" value="EF-hand"/>
    <property type="match status" value="2"/>
</dbReference>
<proteinExistence type="predicted"/>
<dbReference type="SUPFAM" id="SSF47473">
    <property type="entry name" value="EF-hand"/>
    <property type="match status" value="1"/>
</dbReference>
<feature type="domain" description="EF-hand" evidence="1">
    <location>
        <begin position="88"/>
        <end position="123"/>
    </location>
</feature>
<dbReference type="Proteomes" id="UP000053237">
    <property type="component" value="Unassembled WGS sequence"/>
</dbReference>
<comment type="caution">
    <text evidence="2">The sequence shown here is derived from an EMBL/GenBank/DDBJ whole genome shotgun (WGS) entry which is preliminary data.</text>
</comment>
<accession>A0A024GAX6</accession>
<dbReference type="FunFam" id="1.10.238.10:FF:000001">
    <property type="entry name" value="Calmodulin 1"/>
    <property type="match status" value="1"/>
</dbReference>
<dbReference type="AlphaFoldDB" id="A0A024GAX6"/>
<protein>
    <recommendedName>
        <fullName evidence="1">EF-hand domain-containing protein</fullName>
    </recommendedName>
</protein>
<feature type="domain" description="EF-hand" evidence="1">
    <location>
        <begin position="9"/>
        <end position="44"/>
    </location>
</feature>
<dbReference type="PANTHER" id="PTHR46763">
    <property type="entry name" value="DYNEIN REGULATORY COMPLEX PROTEIN 8"/>
    <property type="match status" value="1"/>
</dbReference>
<name>A0A024GAX6_9STRA</name>
<evidence type="ECO:0000313" key="2">
    <source>
        <dbReference type="EMBL" id="CCI43472.1"/>
    </source>
</evidence>
<dbReference type="InParanoid" id="A0A024GAX6"/>
<dbReference type="EMBL" id="CAIX01000049">
    <property type="protein sequence ID" value="CCI43472.1"/>
    <property type="molecule type" value="Genomic_DNA"/>
</dbReference>
<keyword evidence="3" id="KW-1185">Reference proteome</keyword>